<comment type="caution">
    <text evidence="2">The sequence shown here is derived from an EMBL/GenBank/DDBJ whole genome shotgun (WGS) entry which is preliminary data.</text>
</comment>
<evidence type="ECO:0000259" key="1">
    <source>
        <dbReference type="SMART" id="SM00852"/>
    </source>
</evidence>
<organism evidence="2 3">
    <name type="scientific">Notoacmeibacter ruber</name>
    <dbReference type="NCBI Taxonomy" id="2670375"/>
    <lineage>
        <taxon>Bacteria</taxon>
        <taxon>Pseudomonadati</taxon>
        <taxon>Pseudomonadota</taxon>
        <taxon>Alphaproteobacteria</taxon>
        <taxon>Hyphomicrobiales</taxon>
        <taxon>Notoacmeibacteraceae</taxon>
        <taxon>Notoacmeibacter</taxon>
    </lineage>
</organism>
<evidence type="ECO:0000313" key="2">
    <source>
        <dbReference type="EMBL" id="RLQ88038.1"/>
    </source>
</evidence>
<keyword evidence="3" id="KW-1185">Reference proteome</keyword>
<gene>
    <name evidence="2" type="ORF">D8780_07300</name>
</gene>
<protein>
    <submittedName>
        <fullName evidence="2">Competence/damage-inducible protein A</fullName>
    </submittedName>
</protein>
<dbReference type="CDD" id="cd00885">
    <property type="entry name" value="cinA"/>
    <property type="match status" value="1"/>
</dbReference>
<dbReference type="Gene3D" id="3.40.980.10">
    <property type="entry name" value="MoaB/Mog-like domain"/>
    <property type="match status" value="1"/>
</dbReference>
<dbReference type="PANTHER" id="PTHR13939">
    <property type="entry name" value="NICOTINAMIDE-NUCLEOTIDE AMIDOHYDROLASE PNCC"/>
    <property type="match status" value="1"/>
</dbReference>
<dbReference type="PANTHER" id="PTHR13939:SF0">
    <property type="entry name" value="NMN AMIDOHYDROLASE-LIKE PROTEIN YFAY"/>
    <property type="match status" value="1"/>
</dbReference>
<dbReference type="Proteomes" id="UP000281094">
    <property type="component" value="Unassembled WGS sequence"/>
</dbReference>
<dbReference type="Pfam" id="PF24102">
    <property type="entry name" value="FLAD1_M"/>
    <property type="match status" value="1"/>
</dbReference>
<dbReference type="SMART" id="SM00852">
    <property type="entry name" value="MoCF_biosynth"/>
    <property type="match status" value="1"/>
</dbReference>
<dbReference type="EMBL" id="RCWN01000001">
    <property type="protein sequence ID" value="RLQ88038.1"/>
    <property type="molecule type" value="Genomic_DNA"/>
</dbReference>
<feature type="domain" description="MoaB/Mog" evidence="1">
    <location>
        <begin position="11"/>
        <end position="173"/>
    </location>
</feature>
<dbReference type="InterPro" id="IPR001453">
    <property type="entry name" value="MoaB/Mog_dom"/>
</dbReference>
<dbReference type="InterPro" id="IPR050101">
    <property type="entry name" value="CinA"/>
</dbReference>
<name>A0A3L7JBB6_9HYPH</name>
<dbReference type="SUPFAM" id="SSF53218">
    <property type="entry name" value="Molybdenum cofactor biosynthesis proteins"/>
    <property type="match status" value="1"/>
</dbReference>
<dbReference type="AlphaFoldDB" id="A0A3L7JBB6"/>
<dbReference type="InterPro" id="IPR036425">
    <property type="entry name" value="MoaB/Mog-like_dom_sf"/>
</dbReference>
<reference evidence="2 3" key="1">
    <citation type="submission" date="2018-10" db="EMBL/GenBank/DDBJ databases">
        <title>Notoacmeibacter sp. M2BS9Y-3-1, whole genome shotgun sequence.</title>
        <authorList>
            <person name="Tuo L."/>
        </authorList>
    </citation>
    <scope>NUCLEOTIDE SEQUENCE [LARGE SCALE GENOMIC DNA]</scope>
    <source>
        <strain evidence="2 3">M2BS9Y-3-1</strain>
    </source>
</reference>
<evidence type="ECO:0000313" key="3">
    <source>
        <dbReference type="Proteomes" id="UP000281094"/>
    </source>
</evidence>
<dbReference type="Pfam" id="PF00994">
    <property type="entry name" value="MoCF_biosynth"/>
    <property type="match status" value="1"/>
</dbReference>
<sequence>MPPTDKPPTAAMLVIGDEILSGRTKDRNAGHLAERLDPVGIALREIRVVPDETARIVDAVNALRRSYTYVFTSGGIGPTHDDITAAAIAEAVGQPLIEDDRAIAILEEYYHERNLPFTAARRRMTRMPEGSSLIQNRVSAAPGFVALNIYVMAGIPSVFSAMLDAVLPTLQLSEPLKIETVATGLGEGVFGEALAEIAERYPSMSIGSYPRHDGTHYTAEIVIRGIDAGAVADARADIIAMLDELVGEN</sequence>
<accession>A0A3L7JBB6</accession>
<dbReference type="InterPro" id="IPR056596">
    <property type="entry name" value="FLAD1_M"/>
</dbReference>
<proteinExistence type="predicted"/>